<dbReference type="PRINTS" id="PR00039">
    <property type="entry name" value="HTHLYSR"/>
</dbReference>
<dbReference type="InterPro" id="IPR036388">
    <property type="entry name" value="WH-like_DNA-bd_sf"/>
</dbReference>
<dbReference type="Proteomes" id="UP000286997">
    <property type="component" value="Unassembled WGS sequence"/>
</dbReference>
<dbReference type="Pfam" id="PF00126">
    <property type="entry name" value="HTH_1"/>
    <property type="match status" value="1"/>
</dbReference>
<comment type="caution">
    <text evidence="6">The sequence shown here is derived from an EMBL/GenBank/DDBJ whole genome shotgun (WGS) entry which is preliminary data.</text>
</comment>
<dbReference type="GO" id="GO:0043565">
    <property type="term" value="F:sequence-specific DNA binding"/>
    <property type="evidence" value="ECO:0007669"/>
    <property type="project" value="TreeGrafter"/>
</dbReference>
<protein>
    <submittedName>
        <fullName evidence="6">LysR family transcriptional regulator</fullName>
    </submittedName>
</protein>
<evidence type="ECO:0000313" key="7">
    <source>
        <dbReference type="Proteomes" id="UP000286997"/>
    </source>
</evidence>
<dbReference type="InterPro" id="IPR000847">
    <property type="entry name" value="LysR_HTH_N"/>
</dbReference>
<evidence type="ECO:0000256" key="3">
    <source>
        <dbReference type="ARBA" id="ARBA00023125"/>
    </source>
</evidence>
<reference evidence="6 7" key="1">
    <citation type="submission" date="2019-01" db="EMBL/GenBank/DDBJ databases">
        <authorList>
            <person name="Chen W.-M."/>
        </authorList>
    </citation>
    <scope>NUCLEOTIDE SEQUENCE [LARGE SCALE GENOMIC DNA]</scope>
    <source>
        <strain evidence="6 7">TER-1</strain>
    </source>
</reference>
<dbReference type="SUPFAM" id="SSF46785">
    <property type="entry name" value="Winged helix' DNA-binding domain"/>
    <property type="match status" value="1"/>
</dbReference>
<dbReference type="SUPFAM" id="SSF53850">
    <property type="entry name" value="Periplasmic binding protein-like II"/>
    <property type="match status" value="1"/>
</dbReference>
<accession>A0A437P915</accession>
<evidence type="ECO:0000313" key="6">
    <source>
        <dbReference type="EMBL" id="RVU18763.1"/>
    </source>
</evidence>
<proteinExistence type="inferred from homology"/>
<keyword evidence="3" id="KW-0238">DNA-binding</keyword>
<dbReference type="GO" id="GO:0006351">
    <property type="term" value="P:DNA-templated transcription"/>
    <property type="evidence" value="ECO:0007669"/>
    <property type="project" value="TreeGrafter"/>
</dbReference>
<evidence type="ECO:0000256" key="2">
    <source>
        <dbReference type="ARBA" id="ARBA00023015"/>
    </source>
</evidence>
<dbReference type="InterPro" id="IPR005119">
    <property type="entry name" value="LysR_subst-bd"/>
</dbReference>
<dbReference type="AlphaFoldDB" id="A0A437P915"/>
<dbReference type="FunFam" id="1.10.10.10:FF:000001">
    <property type="entry name" value="LysR family transcriptional regulator"/>
    <property type="match status" value="1"/>
</dbReference>
<dbReference type="RefSeq" id="WP_127728706.1">
    <property type="nucleotide sequence ID" value="NZ_SACP01000008.1"/>
</dbReference>
<organism evidence="6 7">
    <name type="scientific">Methylobacterium oryzihabitans</name>
    <dbReference type="NCBI Taxonomy" id="2499852"/>
    <lineage>
        <taxon>Bacteria</taxon>
        <taxon>Pseudomonadati</taxon>
        <taxon>Pseudomonadota</taxon>
        <taxon>Alphaproteobacteria</taxon>
        <taxon>Hyphomicrobiales</taxon>
        <taxon>Methylobacteriaceae</taxon>
        <taxon>Methylobacterium</taxon>
    </lineage>
</organism>
<dbReference type="PROSITE" id="PS50931">
    <property type="entry name" value="HTH_LYSR"/>
    <property type="match status" value="1"/>
</dbReference>
<evidence type="ECO:0000256" key="4">
    <source>
        <dbReference type="ARBA" id="ARBA00023163"/>
    </source>
</evidence>
<dbReference type="PANTHER" id="PTHR30537">
    <property type="entry name" value="HTH-TYPE TRANSCRIPTIONAL REGULATOR"/>
    <property type="match status" value="1"/>
</dbReference>
<keyword evidence="2" id="KW-0805">Transcription regulation</keyword>
<dbReference type="InterPro" id="IPR058163">
    <property type="entry name" value="LysR-type_TF_proteobact-type"/>
</dbReference>
<dbReference type="Gene3D" id="3.40.190.10">
    <property type="entry name" value="Periplasmic binding protein-like II"/>
    <property type="match status" value="2"/>
</dbReference>
<dbReference type="GO" id="GO:0003700">
    <property type="term" value="F:DNA-binding transcription factor activity"/>
    <property type="evidence" value="ECO:0007669"/>
    <property type="project" value="InterPro"/>
</dbReference>
<dbReference type="PANTHER" id="PTHR30537:SF58">
    <property type="entry name" value="HTH-TYPE TRANSCRIPTIONAL REGULATOR PERR"/>
    <property type="match status" value="1"/>
</dbReference>
<dbReference type="EMBL" id="SACP01000008">
    <property type="protein sequence ID" value="RVU18763.1"/>
    <property type="molecule type" value="Genomic_DNA"/>
</dbReference>
<dbReference type="Gene3D" id="1.10.10.10">
    <property type="entry name" value="Winged helix-like DNA-binding domain superfamily/Winged helix DNA-binding domain"/>
    <property type="match status" value="1"/>
</dbReference>
<sequence length="298" mass="32427">MSLPVPLSAVRSFEAAARRRSFKAAAVELNLTASAVSHAIRKMEDALGVALFERGGHGVALTPAGEALLEHVGRAFEELHRGLDLVAARGSQLLRLHCAPSFAAQWLTPRLARFLADHPGFEVRLAAGMDYARFTTDEFDADIVYGPPRGQGLVVLPLVTETVTPLCDPERAARIRRAADLADHVLIQSDNKQVRWPLWFARNDLPPPRPQGVRFDRSFLAIAAAANGLGVALESTLLAEAEIASGRLVAPLAGRSQDVTYVGHHLVFPAATRRRAPLRLFAEWLAGELRIELNLPDL</sequence>
<evidence type="ECO:0000259" key="5">
    <source>
        <dbReference type="PROSITE" id="PS50931"/>
    </source>
</evidence>
<gene>
    <name evidence="6" type="ORF">EOE48_10290</name>
</gene>
<feature type="domain" description="HTH lysR-type" evidence="5">
    <location>
        <begin position="5"/>
        <end position="62"/>
    </location>
</feature>
<evidence type="ECO:0000256" key="1">
    <source>
        <dbReference type="ARBA" id="ARBA00009437"/>
    </source>
</evidence>
<dbReference type="Pfam" id="PF03466">
    <property type="entry name" value="LysR_substrate"/>
    <property type="match status" value="1"/>
</dbReference>
<dbReference type="InterPro" id="IPR036390">
    <property type="entry name" value="WH_DNA-bd_sf"/>
</dbReference>
<name>A0A437P915_9HYPH</name>
<comment type="similarity">
    <text evidence="1">Belongs to the LysR transcriptional regulatory family.</text>
</comment>
<keyword evidence="4" id="KW-0804">Transcription</keyword>
<dbReference type="OrthoDB" id="9793571at2"/>
<dbReference type="CDD" id="cd08432">
    <property type="entry name" value="PBP2_GcdR_TrpI_HvrB_AmpR_like"/>
    <property type="match status" value="1"/>
</dbReference>
<keyword evidence="7" id="KW-1185">Reference proteome</keyword>